<keyword evidence="1" id="KW-1133">Transmembrane helix</keyword>
<name>X1GFS8_9ZZZZ</name>
<keyword evidence="1" id="KW-0472">Membrane</keyword>
<feature type="transmembrane region" description="Helical" evidence="1">
    <location>
        <begin position="12"/>
        <end position="33"/>
    </location>
</feature>
<accession>X1GFS8</accession>
<dbReference type="EMBL" id="BARU01007292">
    <property type="protein sequence ID" value="GAH43675.1"/>
    <property type="molecule type" value="Genomic_DNA"/>
</dbReference>
<dbReference type="AlphaFoldDB" id="X1GFS8"/>
<evidence type="ECO:0000256" key="1">
    <source>
        <dbReference type="SAM" id="Phobius"/>
    </source>
</evidence>
<comment type="caution">
    <text evidence="2">The sequence shown here is derived from an EMBL/GenBank/DDBJ whole genome shotgun (WGS) entry which is preliminary data.</text>
</comment>
<keyword evidence="1" id="KW-0812">Transmembrane</keyword>
<feature type="transmembrane region" description="Helical" evidence="1">
    <location>
        <begin position="39"/>
        <end position="57"/>
    </location>
</feature>
<proteinExistence type="predicted"/>
<organism evidence="2">
    <name type="scientific">marine sediment metagenome</name>
    <dbReference type="NCBI Taxonomy" id="412755"/>
    <lineage>
        <taxon>unclassified sequences</taxon>
        <taxon>metagenomes</taxon>
        <taxon>ecological metagenomes</taxon>
    </lineage>
</organism>
<protein>
    <submittedName>
        <fullName evidence="2">Uncharacterized protein</fullName>
    </submittedName>
</protein>
<reference evidence="2" key="1">
    <citation type="journal article" date="2014" name="Front. Microbiol.">
        <title>High frequency of phylogenetically diverse reductive dehalogenase-homologous genes in deep subseafloor sedimentary metagenomes.</title>
        <authorList>
            <person name="Kawai M."/>
            <person name="Futagami T."/>
            <person name="Toyoda A."/>
            <person name="Takaki Y."/>
            <person name="Nishi S."/>
            <person name="Hori S."/>
            <person name="Arai W."/>
            <person name="Tsubouchi T."/>
            <person name="Morono Y."/>
            <person name="Uchiyama I."/>
            <person name="Ito T."/>
            <person name="Fujiyama A."/>
            <person name="Inagaki F."/>
            <person name="Takami H."/>
        </authorList>
    </citation>
    <scope>NUCLEOTIDE SEQUENCE</scope>
    <source>
        <strain evidence="2">Expedition CK06-06</strain>
    </source>
</reference>
<gene>
    <name evidence="2" type="ORF">S03H2_14372</name>
</gene>
<evidence type="ECO:0000313" key="2">
    <source>
        <dbReference type="EMBL" id="GAH43675.1"/>
    </source>
</evidence>
<sequence>MKTRMMNNKAQVSPWGILFGIIGVIITLIILRGFTEVGIFWKMVSIIGTGFACYMIGHMASEN</sequence>